<dbReference type="WBParaSite" id="jg21383">
    <property type="protein sequence ID" value="jg21383"/>
    <property type="gene ID" value="jg21383"/>
</dbReference>
<dbReference type="Gene3D" id="1.10.8.460">
    <property type="entry name" value="ppGaNTase-T1 linker domain-like"/>
    <property type="match status" value="1"/>
</dbReference>
<reference evidence="3" key="1">
    <citation type="submission" date="2022-11" db="UniProtKB">
        <authorList>
            <consortium name="WormBaseParasite"/>
        </authorList>
    </citation>
    <scope>IDENTIFICATION</scope>
</reference>
<dbReference type="PANTHER" id="PTHR11675:SF43">
    <property type="entry name" value="POLYPEPTIDE N-ACETYLGALACTOSAMINYLTRANSFERASE 1"/>
    <property type="match status" value="1"/>
</dbReference>
<dbReference type="AlphaFoldDB" id="A0A915DLN8"/>
<sequence length="169" mass="19507">MFALNQEGDGFERDLSERKALRERLKCHSFKWYLDNVIPEKFIPDENVKAYGYVRNANGILCLDSLQRLENKGHFSSWSMDNQLRRETTCTDIDSKAMVDGRRKVILRECSPNLSTFVHIKNGMLKHVESGLCWMSKVSILVMTYFSPLAITQTIKSGLSKNILMRNLL</sequence>
<dbReference type="GO" id="GO:0006493">
    <property type="term" value="P:protein O-linked glycosylation"/>
    <property type="evidence" value="ECO:0007669"/>
    <property type="project" value="TreeGrafter"/>
</dbReference>
<dbReference type="GO" id="GO:0005794">
    <property type="term" value="C:Golgi apparatus"/>
    <property type="evidence" value="ECO:0007669"/>
    <property type="project" value="TreeGrafter"/>
</dbReference>
<proteinExistence type="predicted"/>
<evidence type="ECO:0000313" key="2">
    <source>
        <dbReference type="Proteomes" id="UP000887574"/>
    </source>
</evidence>
<dbReference type="InterPro" id="IPR035992">
    <property type="entry name" value="Ricin_B-like_lectins"/>
</dbReference>
<name>A0A915DLN8_9BILA</name>
<evidence type="ECO:0000313" key="3">
    <source>
        <dbReference type="WBParaSite" id="jg21383"/>
    </source>
</evidence>
<dbReference type="PANTHER" id="PTHR11675">
    <property type="entry name" value="N-ACETYLGALACTOSAMINYLTRANSFERASE"/>
    <property type="match status" value="1"/>
</dbReference>
<accession>A0A915DLN8</accession>
<organism evidence="2 3">
    <name type="scientific">Ditylenchus dipsaci</name>
    <dbReference type="NCBI Taxonomy" id="166011"/>
    <lineage>
        <taxon>Eukaryota</taxon>
        <taxon>Metazoa</taxon>
        <taxon>Ecdysozoa</taxon>
        <taxon>Nematoda</taxon>
        <taxon>Chromadorea</taxon>
        <taxon>Rhabditida</taxon>
        <taxon>Tylenchina</taxon>
        <taxon>Tylenchomorpha</taxon>
        <taxon>Sphaerularioidea</taxon>
        <taxon>Anguinidae</taxon>
        <taxon>Anguininae</taxon>
        <taxon>Ditylenchus</taxon>
    </lineage>
</organism>
<evidence type="ECO:0000256" key="1">
    <source>
        <dbReference type="ARBA" id="ARBA00023157"/>
    </source>
</evidence>
<keyword evidence="2" id="KW-1185">Reference proteome</keyword>
<dbReference type="GO" id="GO:0004653">
    <property type="term" value="F:polypeptide N-acetylgalactosaminyltransferase activity"/>
    <property type="evidence" value="ECO:0007669"/>
    <property type="project" value="TreeGrafter"/>
</dbReference>
<protein>
    <submittedName>
        <fullName evidence="3">Uncharacterized protein</fullName>
    </submittedName>
</protein>
<dbReference type="SUPFAM" id="SSF50370">
    <property type="entry name" value="Ricin B-like lectins"/>
    <property type="match status" value="1"/>
</dbReference>
<dbReference type="Gene3D" id="2.80.10.50">
    <property type="match status" value="1"/>
</dbReference>
<dbReference type="Proteomes" id="UP000887574">
    <property type="component" value="Unplaced"/>
</dbReference>
<keyword evidence="1" id="KW-1015">Disulfide bond</keyword>